<dbReference type="Proteomes" id="UP001152321">
    <property type="component" value="Unassembled WGS sequence"/>
</dbReference>
<evidence type="ECO:0000256" key="1">
    <source>
        <dbReference type="ARBA" id="ARBA00006817"/>
    </source>
</evidence>
<keyword evidence="4" id="KW-1185">Reference proteome</keyword>
<dbReference type="Pfam" id="PF08327">
    <property type="entry name" value="AHSA1"/>
    <property type="match status" value="1"/>
</dbReference>
<dbReference type="Gene3D" id="3.30.530.20">
    <property type="match status" value="1"/>
</dbReference>
<dbReference type="SUPFAM" id="SSF55961">
    <property type="entry name" value="Bet v1-like"/>
    <property type="match status" value="1"/>
</dbReference>
<comment type="similarity">
    <text evidence="1">Belongs to the AHA1 family.</text>
</comment>
<accession>A0ABT6DFA0</accession>
<evidence type="ECO:0000313" key="4">
    <source>
        <dbReference type="Proteomes" id="UP001152321"/>
    </source>
</evidence>
<evidence type="ECO:0000259" key="2">
    <source>
        <dbReference type="Pfam" id="PF08327"/>
    </source>
</evidence>
<reference evidence="3" key="1">
    <citation type="submission" date="2022-08" db="EMBL/GenBank/DDBJ databases">
        <title>Novel Bdellovibrio Species Isolated from Svalbard: Designation Bdellovibrio svalbardensis.</title>
        <authorList>
            <person name="Mitchell R.J."/>
            <person name="Choi S.Y."/>
        </authorList>
    </citation>
    <scope>NUCLEOTIDE SEQUENCE</scope>
    <source>
        <strain evidence="3">PAP01</strain>
    </source>
</reference>
<protein>
    <submittedName>
        <fullName evidence="3">SRPBCC domain-containing protein</fullName>
    </submittedName>
</protein>
<dbReference type="CDD" id="cd07814">
    <property type="entry name" value="SRPBCC_CalC_Aha1-like"/>
    <property type="match status" value="1"/>
</dbReference>
<dbReference type="RefSeq" id="WP_277576977.1">
    <property type="nucleotide sequence ID" value="NZ_JANRMI010000001.1"/>
</dbReference>
<feature type="domain" description="Activator of Hsp90 ATPase homologue 1/2-like C-terminal" evidence="2">
    <location>
        <begin position="3"/>
        <end position="120"/>
    </location>
</feature>
<comment type="caution">
    <text evidence="3">The sequence shown here is derived from an EMBL/GenBank/DDBJ whole genome shotgun (WGS) entry which is preliminary data.</text>
</comment>
<gene>
    <name evidence="3" type="ORF">NWE73_03945</name>
</gene>
<organism evidence="3 4">
    <name type="scientific">Bdellovibrio svalbardensis</name>
    <dbReference type="NCBI Taxonomy" id="2972972"/>
    <lineage>
        <taxon>Bacteria</taxon>
        <taxon>Pseudomonadati</taxon>
        <taxon>Bdellovibrionota</taxon>
        <taxon>Bdellovibrionia</taxon>
        <taxon>Bdellovibrionales</taxon>
        <taxon>Pseudobdellovibrionaceae</taxon>
        <taxon>Bdellovibrio</taxon>
    </lineage>
</organism>
<name>A0ABT6DFA0_9BACT</name>
<sequence>MNLSPDAIYRAWTQQIDAWFATPETALMRPEINEPFFFLVSHEDQQHPHYGRFLKLEKNKLIELTWLTTGTLGAETWVTVALTPQESRTHVLLTHAGFPNEESMLQHKEAWPKVLEQLERRISKL</sequence>
<dbReference type="InterPro" id="IPR023393">
    <property type="entry name" value="START-like_dom_sf"/>
</dbReference>
<dbReference type="EMBL" id="JANRMI010000001">
    <property type="protein sequence ID" value="MDG0815502.1"/>
    <property type="molecule type" value="Genomic_DNA"/>
</dbReference>
<dbReference type="InterPro" id="IPR013538">
    <property type="entry name" value="ASHA1/2-like_C"/>
</dbReference>
<proteinExistence type="inferred from homology"/>
<evidence type="ECO:0000313" key="3">
    <source>
        <dbReference type="EMBL" id="MDG0815502.1"/>
    </source>
</evidence>